<evidence type="ECO:0000313" key="2">
    <source>
        <dbReference type="EMBL" id="PHM27940.1"/>
    </source>
</evidence>
<sequence>MIYLIRVKCVLFCMQNIYLKSCAHYYSDVNFKFFVYTIFYFYYLFYLCLIFLFDVNNEGVMVFKTTELT</sequence>
<dbReference type="Proteomes" id="UP000225833">
    <property type="component" value="Unassembled WGS sequence"/>
</dbReference>
<evidence type="ECO:0000256" key="1">
    <source>
        <dbReference type="SAM" id="Phobius"/>
    </source>
</evidence>
<keyword evidence="1" id="KW-1133">Transmembrane helix</keyword>
<proteinExistence type="predicted"/>
<dbReference type="AlphaFoldDB" id="A0A2D0J0Y0"/>
<keyword evidence="1" id="KW-0812">Transmembrane</keyword>
<protein>
    <submittedName>
        <fullName evidence="2">Uncharacterized protein</fullName>
    </submittedName>
</protein>
<gene>
    <name evidence="2" type="ORF">Xbud_01963</name>
</gene>
<organism evidence="2 3">
    <name type="scientific">Xenorhabdus budapestensis</name>
    <dbReference type="NCBI Taxonomy" id="290110"/>
    <lineage>
        <taxon>Bacteria</taxon>
        <taxon>Pseudomonadati</taxon>
        <taxon>Pseudomonadota</taxon>
        <taxon>Gammaproteobacteria</taxon>
        <taxon>Enterobacterales</taxon>
        <taxon>Morganellaceae</taxon>
        <taxon>Xenorhabdus</taxon>
    </lineage>
</organism>
<dbReference type="EMBL" id="NIBS01000008">
    <property type="protein sequence ID" value="PHM27940.1"/>
    <property type="molecule type" value="Genomic_DNA"/>
</dbReference>
<evidence type="ECO:0000313" key="3">
    <source>
        <dbReference type="Proteomes" id="UP000225833"/>
    </source>
</evidence>
<comment type="caution">
    <text evidence="2">The sequence shown here is derived from an EMBL/GenBank/DDBJ whole genome shotgun (WGS) entry which is preliminary data.</text>
</comment>
<keyword evidence="1" id="KW-0472">Membrane</keyword>
<accession>A0A2D0J0Y0</accession>
<name>A0A2D0J0Y0_XENBU</name>
<reference evidence="2 3" key="1">
    <citation type="journal article" date="2017" name="Nat. Microbiol.">
        <title>Natural product diversity associated with the nematode symbionts Photorhabdus and Xenorhabdus.</title>
        <authorList>
            <person name="Tobias N.J."/>
            <person name="Wolff H."/>
            <person name="Djahanschiri B."/>
            <person name="Grundmann F."/>
            <person name="Kronenwerth M."/>
            <person name="Shi Y.M."/>
            <person name="Simonyi S."/>
            <person name="Grun P."/>
            <person name="Shapiro-Ilan D."/>
            <person name="Pidot S.J."/>
            <person name="Stinear T.P."/>
            <person name="Ebersberger I."/>
            <person name="Bode H.B."/>
        </authorList>
    </citation>
    <scope>NUCLEOTIDE SEQUENCE [LARGE SCALE GENOMIC DNA]</scope>
    <source>
        <strain evidence="2 3">DSM 16342</strain>
    </source>
</reference>
<feature type="transmembrane region" description="Helical" evidence="1">
    <location>
        <begin position="33"/>
        <end position="53"/>
    </location>
</feature>